<dbReference type="InterPro" id="IPR018620">
    <property type="entry name" value="Ubiquitin3-bd_protein_But2_C"/>
</dbReference>
<dbReference type="Pfam" id="PF09792">
    <property type="entry name" value="But2"/>
    <property type="match status" value="1"/>
</dbReference>
<keyword evidence="1" id="KW-1133">Transmembrane helix</keyword>
<evidence type="ECO:0000313" key="4">
    <source>
        <dbReference type="Proteomes" id="UP000184267"/>
    </source>
</evidence>
<name>A0A1M2VSP4_TRAPU</name>
<dbReference type="OMA" id="FGMEDCA"/>
<protein>
    <recommendedName>
        <fullName evidence="2">Ubiquitin 3 binding protein But2 C-terminal domain-containing protein</fullName>
    </recommendedName>
</protein>
<proteinExistence type="predicted"/>
<dbReference type="OrthoDB" id="61113at2759"/>
<reference evidence="3 4" key="1">
    <citation type="submission" date="2016-10" db="EMBL/GenBank/DDBJ databases">
        <title>Genome sequence of the basidiomycete white-rot fungus Trametes pubescens.</title>
        <authorList>
            <person name="Makela M.R."/>
            <person name="Granchi Z."/>
            <person name="Peng M."/>
            <person name="De Vries R.P."/>
            <person name="Grigoriev I."/>
            <person name="Riley R."/>
            <person name="Hilden K."/>
        </authorList>
    </citation>
    <scope>NUCLEOTIDE SEQUENCE [LARGE SCALE GENOMIC DNA]</scope>
    <source>
        <strain evidence="3 4">FBCC735</strain>
    </source>
</reference>
<organism evidence="3 4">
    <name type="scientific">Trametes pubescens</name>
    <name type="common">White-rot fungus</name>
    <dbReference type="NCBI Taxonomy" id="154538"/>
    <lineage>
        <taxon>Eukaryota</taxon>
        <taxon>Fungi</taxon>
        <taxon>Dikarya</taxon>
        <taxon>Basidiomycota</taxon>
        <taxon>Agaricomycotina</taxon>
        <taxon>Agaricomycetes</taxon>
        <taxon>Polyporales</taxon>
        <taxon>Polyporaceae</taxon>
        <taxon>Trametes</taxon>
    </lineage>
</organism>
<feature type="transmembrane region" description="Helical" evidence="1">
    <location>
        <begin position="49"/>
        <end position="70"/>
    </location>
</feature>
<comment type="caution">
    <text evidence="3">The sequence shown here is derived from an EMBL/GenBank/DDBJ whole genome shotgun (WGS) entry which is preliminary data.</text>
</comment>
<evidence type="ECO:0000256" key="1">
    <source>
        <dbReference type="SAM" id="Phobius"/>
    </source>
</evidence>
<dbReference type="EMBL" id="MNAD01000764">
    <property type="protein sequence ID" value="OJT10624.1"/>
    <property type="molecule type" value="Genomic_DNA"/>
</dbReference>
<keyword evidence="4" id="KW-1185">Reference proteome</keyword>
<evidence type="ECO:0000313" key="3">
    <source>
        <dbReference type="EMBL" id="OJT10624.1"/>
    </source>
</evidence>
<keyword evidence="1" id="KW-0472">Membrane</keyword>
<accession>A0A1M2VSP4</accession>
<feature type="domain" description="Ubiquitin 3 binding protein But2 C-terminal" evidence="2">
    <location>
        <begin position="154"/>
        <end position="262"/>
    </location>
</feature>
<evidence type="ECO:0000259" key="2">
    <source>
        <dbReference type="Pfam" id="PF09792"/>
    </source>
</evidence>
<dbReference type="AlphaFoldDB" id="A0A1M2VSP4"/>
<dbReference type="Proteomes" id="UP000184267">
    <property type="component" value="Unassembled WGS sequence"/>
</dbReference>
<sequence length="283" mass="31690">MSSRQAPEEHASLLHGRDSYELEDAYHNHSLSPEAEHPAWKQPTRRQWALSWGLVLLGVVTLTDLLALLYMSRIMATVYAEVGTTDLEFANPYYGLAELYKSGTVSASRIEPILNTPRVVAQVFNDRPYELAPVGEHDVFMKAFGTLSPHEKHLHVSPNTRTIAQFRTVDFGMEDCALVIRLPGAEDRVESKEPFILAPHSAFDVFRLDAPKPLDVHTLSYTSRPRIQEKIATVTPRAGEETEVARFPCAWSTLHTFEIACAPDAGSECLLDVWSSQNTTWGE</sequence>
<keyword evidence="1" id="KW-0812">Transmembrane</keyword>
<gene>
    <name evidence="3" type="ORF">TRAPUB_12872</name>
</gene>